<evidence type="ECO:0000256" key="6">
    <source>
        <dbReference type="SAM" id="MobiDB-lite"/>
    </source>
</evidence>
<organism evidence="7 8">
    <name type="scientific">Advenella faeciporci</name>
    <dbReference type="NCBI Taxonomy" id="797535"/>
    <lineage>
        <taxon>Bacteria</taxon>
        <taxon>Pseudomonadati</taxon>
        <taxon>Pseudomonadota</taxon>
        <taxon>Betaproteobacteria</taxon>
        <taxon>Burkholderiales</taxon>
        <taxon>Alcaligenaceae</taxon>
    </lineage>
</organism>
<evidence type="ECO:0000256" key="4">
    <source>
        <dbReference type="ARBA" id="ARBA00022517"/>
    </source>
</evidence>
<keyword evidence="8" id="KW-1185">Reference proteome</keyword>
<evidence type="ECO:0000256" key="3">
    <source>
        <dbReference type="ARBA" id="ARBA00015716"/>
    </source>
</evidence>
<comment type="function">
    <text evidence="1">Plays a role in synthesis, processing and/or stability of 23S rRNA.</text>
</comment>
<dbReference type="RefSeq" id="WP_229793843.1">
    <property type="nucleotide sequence ID" value="NZ_BAABFY010000002.1"/>
</dbReference>
<comment type="similarity">
    <text evidence="2">Belongs to the DUF177 domain family.</text>
</comment>
<evidence type="ECO:0000256" key="5">
    <source>
        <dbReference type="ARBA" id="ARBA00031841"/>
    </source>
</evidence>
<evidence type="ECO:0000256" key="2">
    <source>
        <dbReference type="ARBA" id="ARBA00010740"/>
    </source>
</evidence>
<evidence type="ECO:0000256" key="1">
    <source>
        <dbReference type="ARBA" id="ARBA00002868"/>
    </source>
</evidence>
<dbReference type="GO" id="GO:0042254">
    <property type="term" value="P:ribosome biogenesis"/>
    <property type="evidence" value="ECO:0007669"/>
    <property type="project" value="UniProtKB-KW"/>
</dbReference>
<proteinExistence type="inferred from homology"/>
<evidence type="ECO:0000313" key="7">
    <source>
        <dbReference type="EMBL" id="GGW76761.1"/>
    </source>
</evidence>
<feature type="compositionally biased region" description="Basic and acidic residues" evidence="6">
    <location>
        <begin position="1"/>
        <end position="17"/>
    </location>
</feature>
<gene>
    <name evidence="7" type="ORF">GCM10011450_03250</name>
</gene>
<dbReference type="GO" id="GO:0005829">
    <property type="term" value="C:cytosol"/>
    <property type="evidence" value="ECO:0007669"/>
    <property type="project" value="TreeGrafter"/>
</dbReference>
<evidence type="ECO:0000313" key="8">
    <source>
        <dbReference type="Proteomes" id="UP000608345"/>
    </source>
</evidence>
<dbReference type="AlphaFoldDB" id="A0A918JFY8"/>
<sequence length="202" mass="22245">MSNEKGSNEKGQAEKSQAESLAAKSQAGSGKGLFIDSLDFVRRAGEVNGKTPLGAFLRLTQDLPEQLTDESGMVVWSLKGEKDARGKRLLRLHVQASPQLVCQRCLGLFRFDVNNESVLELVTSEADLHSDLTESGEIEESLDEKILSSRHMSVLDLVEDDLILSLPYVPRHESCPSQAALPDDELEKPSSPFAVLEQLKKR</sequence>
<dbReference type="PANTHER" id="PTHR38099:SF1">
    <property type="entry name" value="LARGE RIBOSOMAL RNA SUBUNIT ACCUMULATION PROTEIN YCED"/>
    <property type="match status" value="1"/>
</dbReference>
<dbReference type="InterPro" id="IPR039255">
    <property type="entry name" value="YceD_bac"/>
</dbReference>
<name>A0A918JFY8_9BURK</name>
<feature type="region of interest" description="Disordered" evidence="6">
    <location>
        <begin position="1"/>
        <end position="26"/>
    </location>
</feature>
<dbReference type="InterPro" id="IPR003772">
    <property type="entry name" value="YceD"/>
</dbReference>
<dbReference type="PANTHER" id="PTHR38099">
    <property type="entry name" value="LARGE RIBOSOMAL RNA SUBUNIT ACCUMULATION PROTEIN YCED"/>
    <property type="match status" value="1"/>
</dbReference>
<keyword evidence="4" id="KW-0690">Ribosome biogenesis</keyword>
<dbReference type="Proteomes" id="UP000608345">
    <property type="component" value="Unassembled WGS sequence"/>
</dbReference>
<dbReference type="Pfam" id="PF02620">
    <property type="entry name" value="YceD"/>
    <property type="match status" value="1"/>
</dbReference>
<reference evidence="7" key="1">
    <citation type="journal article" date="2014" name="Int. J. Syst. Evol. Microbiol.">
        <title>Complete genome sequence of Corynebacterium casei LMG S-19264T (=DSM 44701T), isolated from a smear-ripened cheese.</title>
        <authorList>
            <consortium name="US DOE Joint Genome Institute (JGI-PGF)"/>
            <person name="Walter F."/>
            <person name="Albersmeier A."/>
            <person name="Kalinowski J."/>
            <person name="Ruckert C."/>
        </authorList>
    </citation>
    <scope>NUCLEOTIDE SEQUENCE</scope>
    <source>
        <strain evidence="7">KCTC 23732</strain>
    </source>
</reference>
<accession>A0A918JFY8</accession>
<dbReference type="EMBL" id="BMYS01000001">
    <property type="protein sequence ID" value="GGW76761.1"/>
    <property type="molecule type" value="Genomic_DNA"/>
</dbReference>
<comment type="caution">
    <text evidence="7">The sequence shown here is derived from an EMBL/GenBank/DDBJ whole genome shotgun (WGS) entry which is preliminary data.</text>
</comment>
<protein>
    <recommendedName>
        <fullName evidence="3">Large ribosomal RNA subunit accumulation protein YceD</fullName>
    </recommendedName>
    <alternativeName>
        <fullName evidence="5">23S rRNA accumulation protein YceD</fullName>
    </alternativeName>
</protein>
<reference evidence="7" key="2">
    <citation type="submission" date="2020-09" db="EMBL/GenBank/DDBJ databases">
        <authorList>
            <person name="Sun Q."/>
            <person name="Kim S."/>
        </authorList>
    </citation>
    <scope>NUCLEOTIDE SEQUENCE</scope>
    <source>
        <strain evidence="7">KCTC 23732</strain>
    </source>
</reference>